<keyword evidence="13" id="KW-1015">Disulfide bond</keyword>
<evidence type="ECO:0000256" key="11">
    <source>
        <dbReference type="ARBA" id="ARBA00023136"/>
    </source>
</evidence>
<organism evidence="19 20">
    <name type="scientific">Trypanosoma conorhini</name>
    <dbReference type="NCBI Taxonomy" id="83891"/>
    <lineage>
        <taxon>Eukaryota</taxon>
        <taxon>Discoba</taxon>
        <taxon>Euglenozoa</taxon>
        <taxon>Kinetoplastea</taxon>
        <taxon>Metakinetoplastina</taxon>
        <taxon>Trypanosomatida</taxon>
        <taxon>Trypanosomatidae</taxon>
        <taxon>Trypanosoma</taxon>
    </lineage>
</organism>
<keyword evidence="8 15" id="KW-0862">Zinc</keyword>
<evidence type="ECO:0000313" key="19">
    <source>
        <dbReference type="EMBL" id="RNF05692.1"/>
    </source>
</evidence>
<evidence type="ECO:0000256" key="4">
    <source>
        <dbReference type="ARBA" id="ARBA00022670"/>
    </source>
</evidence>
<evidence type="ECO:0000256" key="17">
    <source>
        <dbReference type="SAM" id="MobiDB-lite"/>
    </source>
</evidence>
<dbReference type="GO" id="GO:0016020">
    <property type="term" value="C:membrane"/>
    <property type="evidence" value="ECO:0007669"/>
    <property type="project" value="UniProtKB-SubCell"/>
</dbReference>
<dbReference type="GO" id="GO:0004222">
    <property type="term" value="F:metalloendopeptidase activity"/>
    <property type="evidence" value="ECO:0007669"/>
    <property type="project" value="UniProtKB-UniRule"/>
</dbReference>
<name>A0A3R7NPE9_9TRYP</name>
<evidence type="ECO:0000256" key="7">
    <source>
        <dbReference type="ARBA" id="ARBA00022801"/>
    </source>
</evidence>
<gene>
    <name evidence="19" type="ORF">Tco025E_07855</name>
</gene>
<dbReference type="GO" id="GO:0005737">
    <property type="term" value="C:cytoplasm"/>
    <property type="evidence" value="ECO:0007669"/>
    <property type="project" value="TreeGrafter"/>
</dbReference>
<dbReference type="SUPFAM" id="SSF55486">
    <property type="entry name" value="Metalloproteases ('zincins'), catalytic domain"/>
    <property type="match status" value="1"/>
</dbReference>
<keyword evidence="9" id="KW-0130">Cell adhesion</keyword>
<dbReference type="Gene3D" id="2.10.55.10">
    <property type="entry name" value="Leishmanolysin domain 3"/>
    <property type="match status" value="1"/>
</dbReference>
<evidence type="ECO:0000256" key="2">
    <source>
        <dbReference type="ARBA" id="ARBA00004370"/>
    </source>
</evidence>
<feature type="region of interest" description="Disordered" evidence="17">
    <location>
        <begin position="530"/>
        <end position="549"/>
    </location>
</feature>
<dbReference type="Pfam" id="PF01457">
    <property type="entry name" value="Peptidase_M8"/>
    <property type="match status" value="1"/>
</dbReference>
<evidence type="ECO:0000256" key="1">
    <source>
        <dbReference type="ARBA" id="ARBA00001249"/>
    </source>
</evidence>
<proteinExistence type="inferred from homology"/>
<evidence type="ECO:0000256" key="15">
    <source>
        <dbReference type="PIRSR" id="PIRSR601577-2"/>
    </source>
</evidence>
<evidence type="ECO:0000256" key="13">
    <source>
        <dbReference type="ARBA" id="ARBA00023157"/>
    </source>
</evidence>
<dbReference type="PANTHER" id="PTHR10942:SF0">
    <property type="entry name" value="LEISHMANOLYSIN-LIKE PEPTIDASE"/>
    <property type="match status" value="1"/>
</dbReference>
<dbReference type="InterPro" id="IPR001577">
    <property type="entry name" value="Peptidase_M8"/>
</dbReference>
<dbReference type="GeneID" id="40321466"/>
<feature type="binding site" evidence="15">
    <location>
        <position position="228"/>
    </location>
    <ligand>
        <name>Zn(2+)</name>
        <dbReference type="ChEBI" id="CHEBI:29105"/>
        <note>catalytic</note>
    </ligand>
</feature>
<evidence type="ECO:0000256" key="18">
    <source>
        <dbReference type="SAM" id="Phobius"/>
    </source>
</evidence>
<feature type="transmembrane region" description="Helical" evidence="18">
    <location>
        <begin position="554"/>
        <end position="575"/>
    </location>
</feature>
<evidence type="ECO:0000256" key="6">
    <source>
        <dbReference type="ARBA" id="ARBA00022729"/>
    </source>
</evidence>
<keyword evidence="5 15" id="KW-0479">Metal-binding</keyword>
<evidence type="ECO:0000256" key="10">
    <source>
        <dbReference type="ARBA" id="ARBA00023049"/>
    </source>
</evidence>
<sequence length="577" mass="61667">MRRPTHAALPPLLLLLTTCCVGGCLAAAHRRALDEAALRSGPPPTAVVREVPRKGEGATQAYTVAAEGEDKDWEPIRIVVSMEDLSDASKYCTAKGEEKSDFKGSTEVCSLHDILSVDKNITLVEEVLPAAVRLHAERLLVQRMNAPLKVPKFTEKHGLCQYFKVSQVHQATGIANADMVLYVAAGADVETWAVPCASGDHGRPVAGALHVMPSQLLRVMSASRIAAHAIARALGFNVEEMKRLHMLEQVHGVRGNDVPTTLVNSTRTVREMRKHYKCDSLTGMELQKNDYGTVQPFWLSRNAKDELMSGLGGITAGYYTALTMAVFEDLGYYKAVWGMEEPMAWGRGAGCDFLKKPCSDKSPAEHPGMFCNNKTEGKTLRCTSNRQAIGQCGPNIGTSGGVKAPETCFLVGPSKATDKELGVICAEKSGGSHPGSIIGRGSWCLDAEPLEARSKATDKDYTEVHAVCAGVQCEAGKVKVKYLGSDAWQECPEGKFITPKSAYFKDGGKIKCPKYEEVCTIAANGGSFGKPSSTDKDGKNVDKDGKKGGHDGSAVVAVLSSLLVLATVTAAAAVVPL</sequence>
<dbReference type="AlphaFoldDB" id="A0A3R7NPE9"/>
<evidence type="ECO:0000256" key="12">
    <source>
        <dbReference type="ARBA" id="ARBA00023145"/>
    </source>
</evidence>
<reference evidence="19 20" key="1">
    <citation type="journal article" date="2018" name="BMC Genomics">
        <title>Genomic comparison of Trypanosoma conorhini and Trypanosoma rangeli to Trypanosoma cruzi strains of high and low virulence.</title>
        <authorList>
            <person name="Bradwell K.R."/>
            <person name="Koparde V.N."/>
            <person name="Matveyev A.V."/>
            <person name="Serrano M.G."/>
            <person name="Alves J.M."/>
            <person name="Parikh H."/>
            <person name="Huang B."/>
            <person name="Lee V."/>
            <person name="Espinosa-Alvarez O."/>
            <person name="Ortiz P.A."/>
            <person name="Costa-Martins A.G."/>
            <person name="Teixeira M.M."/>
            <person name="Buck G.A."/>
        </authorList>
    </citation>
    <scope>NUCLEOTIDE SEQUENCE [LARGE SCALE GENOMIC DNA]</scope>
    <source>
        <strain evidence="19 20">025E</strain>
    </source>
</reference>
<accession>A0A3R7NPE9</accession>
<evidence type="ECO:0000256" key="3">
    <source>
        <dbReference type="ARBA" id="ARBA00005860"/>
    </source>
</evidence>
<dbReference type="GO" id="GO:0007155">
    <property type="term" value="P:cell adhesion"/>
    <property type="evidence" value="ECO:0007669"/>
    <property type="project" value="UniProtKB-KW"/>
</dbReference>
<dbReference type="PANTHER" id="PTHR10942">
    <property type="entry name" value="LEISHMANOLYSIN-LIKE PEPTIDASE"/>
    <property type="match status" value="1"/>
</dbReference>
<keyword evidence="4 16" id="KW-0645">Protease</keyword>
<evidence type="ECO:0000256" key="9">
    <source>
        <dbReference type="ARBA" id="ARBA00022889"/>
    </source>
</evidence>
<comment type="subcellular location">
    <subcellularLocation>
        <location evidence="2">Membrane</location>
    </subcellularLocation>
</comment>
<protein>
    <recommendedName>
        <fullName evidence="16">Leishmanolysin-like peptidase</fullName>
        <ecNumber evidence="16">3.4.24.-</ecNumber>
    </recommendedName>
</protein>
<dbReference type="RefSeq" id="XP_029225299.1">
    <property type="nucleotide sequence ID" value="XM_029374714.1"/>
</dbReference>
<dbReference type="GO" id="GO:0006508">
    <property type="term" value="P:proteolysis"/>
    <property type="evidence" value="ECO:0007669"/>
    <property type="project" value="UniProtKB-KW"/>
</dbReference>
<keyword evidence="18" id="KW-1133">Transmembrane helix</keyword>
<dbReference type="EMBL" id="MKKU01000627">
    <property type="protein sequence ID" value="RNF05692.1"/>
    <property type="molecule type" value="Genomic_DNA"/>
</dbReference>
<evidence type="ECO:0000313" key="20">
    <source>
        <dbReference type="Proteomes" id="UP000284403"/>
    </source>
</evidence>
<dbReference type="EC" id="3.4.24.-" evidence="16"/>
<evidence type="ECO:0000256" key="8">
    <source>
        <dbReference type="ARBA" id="ARBA00022833"/>
    </source>
</evidence>
<evidence type="ECO:0000256" key="16">
    <source>
        <dbReference type="RuleBase" id="RU366077"/>
    </source>
</evidence>
<dbReference type="OrthoDB" id="249512at2759"/>
<keyword evidence="6 16" id="KW-0732">Signal</keyword>
<keyword evidence="12" id="KW-0865">Zymogen</keyword>
<dbReference type="GO" id="GO:0046872">
    <property type="term" value="F:metal ion binding"/>
    <property type="evidence" value="ECO:0007669"/>
    <property type="project" value="UniProtKB-KW"/>
</dbReference>
<feature type="chain" id="PRO_5023973245" description="Leishmanolysin-like peptidase" evidence="16">
    <location>
        <begin position="27"/>
        <end position="577"/>
    </location>
</feature>
<keyword evidence="20" id="KW-1185">Reference proteome</keyword>
<keyword evidence="14" id="KW-0325">Glycoprotein</keyword>
<dbReference type="Gene3D" id="3.10.170.20">
    <property type="match status" value="1"/>
</dbReference>
<feature type="signal peptide" evidence="16">
    <location>
        <begin position="1"/>
        <end position="26"/>
    </location>
</feature>
<dbReference type="Gene3D" id="3.90.132.10">
    <property type="entry name" value="Leishmanolysin , domain 2"/>
    <property type="match status" value="1"/>
</dbReference>
<comment type="similarity">
    <text evidence="3 16">Belongs to the peptidase M8 family.</text>
</comment>
<dbReference type="Gene3D" id="2.30.34.10">
    <property type="entry name" value="Leishmanolysin domain 4"/>
    <property type="match status" value="1"/>
</dbReference>
<evidence type="ECO:0000256" key="5">
    <source>
        <dbReference type="ARBA" id="ARBA00022723"/>
    </source>
</evidence>
<comment type="caution">
    <text evidence="19">The sequence shown here is derived from an EMBL/GenBank/DDBJ whole genome shotgun (WGS) entry which is preliminary data.</text>
</comment>
<keyword evidence="11 18" id="KW-0472">Membrane</keyword>
<feature type="compositionally biased region" description="Basic and acidic residues" evidence="17">
    <location>
        <begin position="533"/>
        <end position="549"/>
    </location>
</feature>
<comment type="cofactor">
    <cofactor evidence="15 16">
        <name>Zn(2+)</name>
        <dbReference type="ChEBI" id="CHEBI:29105"/>
    </cofactor>
    <text evidence="15 16">Binds 1 zinc ion per subunit.</text>
</comment>
<dbReference type="Proteomes" id="UP000284403">
    <property type="component" value="Unassembled WGS sequence"/>
</dbReference>
<dbReference type="PRINTS" id="PR00782">
    <property type="entry name" value="LSHMANOLYSIN"/>
</dbReference>
<keyword evidence="18" id="KW-0812">Transmembrane</keyword>
<keyword evidence="7 16" id="KW-0378">Hydrolase</keyword>
<keyword evidence="10 15" id="KW-0482">Metalloprotease</keyword>
<comment type="catalytic activity">
    <reaction evidence="1">
        <text>Preference for hydrophobic residues at P1 and P1' and basic residues at P2' and P3'. A model nonapeptide is cleaved at -Ala-Tyr-|-Leu-Lys-Lys-.</text>
        <dbReference type="EC" id="3.4.24.36"/>
    </reaction>
</comment>
<evidence type="ECO:0000256" key="14">
    <source>
        <dbReference type="ARBA" id="ARBA00023180"/>
    </source>
</evidence>